<protein>
    <recommendedName>
        <fullName evidence="3">DDE-1 domain-containing protein</fullName>
    </recommendedName>
</protein>
<evidence type="ECO:0000313" key="1">
    <source>
        <dbReference type="EMBL" id="OWY96483.1"/>
    </source>
</evidence>
<name>A0A225UTZ5_9STRA</name>
<reference evidence="2" key="1">
    <citation type="submission" date="2017-03" db="EMBL/GenBank/DDBJ databases">
        <title>Phytopthora megakarya and P. palmivora, two closely related causual agents of cacao black pod achieved similar genome size and gene model numbers by different mechanisms.</title>
        <authorList>
            <person name="Ali S."/>
            <person name="Shao J."/>
            <person name="Larry D.J."/>
            <person name="Kronmiller B."/>
            <person name="Shen D."/>
            <person name="Strem M.D."/>
            <person name="Melnick R.L."/>
            <person name="Guiltinan M.J."/>
            <person name="Tyler B.M."/>
            <person name="Meinhardt L.W."/>
            <person name="Bailey B.A."/>
        </authorList>
    </citation>
    <scope>NUCLEOTIDE SEQUENCE [LARGE SCALE GENOMIC DNA]</scope>
    <source>
        <strain evidence="2">zdho120</strain>
    </source>
</reference>
<dbReference type="EMBL" id="NBNE01011572">
    <property type="protein sequence ID" value="OWY96483.1"/>
    <property type="molecule type" value="Genomic_DNA"/>
</dbReference>
<dbReference type="OrthoDB" id="124933at2759"/>
<accession>A0A225UTZ5</accession>
<evidence type="ECO:0000313" key="2">
    <source>
        <dbReference type="Proteomes" id="UP000198211"/>
    </source>
</evidence>
<dbReference type="Proteomes" id="UP000198211">
    <property type="component" value="Unassembled WGS sequence"/>
</dbReference>
<sequence>MGVNYEYIPATIVNANGVKTVWVKSAGKTKERVTAMLLGGSDGNKAEPFLVFKTRPSKLAAKARQNTICHHGFGSKLWSELKGQQIGVQIYGNRAGWWNSELSIEFLYYHFKKRSNMHEPCPLVRVAGAASAFKMIPPSRTNVINWIKSAWASLNVTTIFGGFKKTRVTKLPELSPALVESPVVEPDWGSLVRLLQPYVPFEEIDTTKDIDQVEIEGEIMLSKG</sequence>
<organism evidence="1 2">
    <name type="scientific">Phytophthora megakarya</name>
    <dbReference type="NCBI Taxonomy" id="4795"/>
    <lineage>
        <taxon>Eukaryota</taxon>
        <taxon>Sar</taxon>
        <taxon>Stramenopiles</taxon>
        <taxon>Oomycota</taxon>
        <taxon>Peronosporomycetes</taxon>
        <taxon>Peronosporales</taxon>
        <taxon>Peronosporaceae</taxon>
        <taxon>Phytophthora</taxon>
    </lineage>
</organism>
<gene>
    <name evidence="1" type="ORF">PHMEG_00033240</name>
</gene>
<proteinExistence type="predicted"/>
<dbReference type="AlphaFoldDB" id="A0A225UTZ5"/>
<keyword evidence="2" id="KW-1185">Reference proteome</keyword>
<comment type="caution">
    <text evidence="1">The sequence shown here is derived from an EMBL/GenBank/DDBJ whole genome shotgun (WGS) entry which is preliminary data.</text>
</comment>
<evidence type="ECO:0008006" key="3">
    <source>
        <dbReference type="Google" id="ProtNLM"/>
    </source>
</evidence>